<proteinExistence type="predicted"/>
<reference evidence="2 3" key="2">
    <citation type="journal article" date="2012" name="PLoS Pathog.">
        <title>Diverse lifestyles and strategies of plant pathogenesis encoded in the genomes of eighteen Dothideomycetes fungi.</title>
        <authorList>
            <person name="Ohm R.A."/>
            <person name="Feau N."/>
            <person name="Henrissat B."/>
            <person name="Schoch C.L."/>
            <person name="Horwitz B.A."/>
            <person name="Barry K.W."/>
            <person name="Condon B.J."/>
            <person name="Copeland A.C."/>
            <person name="Dhillon B."/>
            <person name="Glaser F."/>
            <person name="Hesse C.N."/>
            <person name="Kosti I."/>
            <person name="LaButti K."/>
            <person name="Lindquist E.A."/>
            <person name="Lucas S."/>
            <person name="Salamov A.A."/>
            <person name="Bradshaw R.E."/>
            <person name="Ciuffetti L."/>
            <person name="Hamelin R.C."/>
            <person name="Kema G.H.J."/>
            <person name="Lawrence C."/>
            <person name="Scott J.A."/>
            <person name="Spatafora J.W."/>
            <person name="Turgeon B.G."/>
            <person name="de Wit P.J.G.M."/>
            <person name="Zhong S."/>
            <person name="Goodwin S.B."/>
            <person name="Grigoriev I.V."/>
        </authorList>
    </citation>
    <scope>NUCLEOTIDE SEQUENCE [LARGE SCALE GENOMIC DNA]</scope>
    <source>
        <strain evidence="3">NZE10 / CBS 128990</strain>
    </source>
</reference>
<dbReference type="EMBL" id="KB446547">
    <property type="protein sequence ID" value="EME38352.1"/>
    <property type="molecule type" value="Genomic_DNA"/>
</dbReference>
<protein>
    <submittedName>
        <fullName evidence="2">Uncharacterized protein</fullName>
    </submittedName>
</protein>
<accession>N1PBI2</accession>
<feature type="region of interest" description="Disordered" evidence="1">
    <location>
        <begin position="36"/>
        <end position="64"/>
    </location>
</feature>
<organism evidence="2 3">
    <name type="scientific">Dothistroma septosporum (strain NZE10 / CBS 128990)</name>
    <name type="common">Red band needle blight fungus</name>
    <name type="synonym">Mycosphaerella pini</name>
    <dbReference type="NCBI Taxonomy" id="675120"/>
    <lineage>
        <taxon>Eukaryota</taxon>
        <taxon>Fungi</taxon>
        <taxon>Dikarya</taxon>
        <taxon>Ascomycota</taxon>
        <taxon>Pezizomycotina</taxon>
        <taxon>Dothideomycetes</taxon>
        <taxon>Dothideomycetidae</taxon>
        <taxon>Mycosphaerellales</taxon>
        <taxon>Mycosphaerellaceae</taxon>
        <taxon>Dothistroma</taxon>
    </lineage>
</organism>
<keyword evidence="3" id="KW-1185">Reference proteome</keyword>
<sequence>MFVKEKCVREARCCCSKQPTAQSSSRCTCSLQRSSELKDSNPELPPVMPAALQRSASGLPELEL</sequence>
<evidence type="ECO:0000256" key="1">
    <source>
        <dbReference type="SAM" id="MobiDB-lite"/>
    </source>
</evidence>
<dbReference type="Proteomes" id="UP000016933">
    <property type="component" value="Unassembled WGS sequence"/>
</dbReference>
<evidence type="ECO:0000313" key="2">
    <source>
        <dbReference type="EMBL" id="EME38352.1"/>
    </source>
</evidence>
<dbReference type="HOGENOM" id="CLU_2867621_0_0_1"/>
<name>N1PBI2_DOTSN</name>
<dbReference type="AlphaFoldDB" id="N1PBI2"/>
<reference evidence="3" key="1">
    <citation type="journal article" date="2012" name="PLoS Genet.">
        <title>The genomes of the fungal plant pathogens Cladosporium fulvum and Dothistroma septosporum reveal adaptation to different hosts and lifestyles but also signatures of common ancestry.</title>
        <authorList>
            <person name="de Wit P.J.G.M."/>
            <person name="van der Burgt A."/>
            <person name="Oekmen B."/>
            <person name="Stergiopoulos I."/>
            <person name="Abd-Elsalam K.A."/>
            <person name="Aerts A.L."/>
            <person name="Bahkali A.H."/>
            <person name="Beenen H.G."/>
            <person name="Chettri P."/>
            <person name="Cox M.P."/>
            <person name="Datema E."/>
            <person name="de Vries R.P."/>
            <person name="Dhillon B."/>
            <person name="Ganley A.R."/>
            <person name="Griffiths S.A."/>
            <person name="Guo Y."/>
            <person name="Hamelin R.C."/>
            <person name="Henrissat B."/>
            <person name="Kabir M.S."/>
            <person name="Jashni M.K."/>
            <person name="Kema G."/>
            <person name="Klaubauf S."/>
            <person name="Lapidus A."/>
            <person name="Levasseur A."/>
            <person name="Lindquist E."/>
            <person name="Mehrabi R."/>
            <person name="Ohm R.A."/>
            <person name="Owen T.J."/>
            <person name="Salamov A."/>
            <person name="Schwelm A."/>
            <person name="Schijlen E."/>
            <person name="Sun H."/>
            <person name="van den Burg H.A."/>
            <person name="van Ham R.C.H.J."/>
            <person name="Zhang S."/>
            <person name="Goodwin S.B."/>
            <person name="Grigoriev I.V."/>
            <person name="Collemare J."/>
            <person name="Bradshaw R.E."/>
        </authorList>
    </citation>
    <scope>NUCLEOTIDE SEQUENCE [LARGE SCALE GENOMIC DNA]</scope>
    <source>
        <strain evidence="3">NZE10 / CBS 128990</strain>
    </source>
</reference>
<gene>
    <name evidence="2" type="ORF">DOTSEDRAFT_48597</name>
</gene>
<evidence type="ECO:0000313" key="3">
    <source>
        <dbReference type="Proteomes" id="UP000016933"/>
    </source>
</evidence>